<name>A0ABP9G632_9ACTN</name>
<sequence>MSSSGTPESDISETKLCRNSRGVHSFGARFAEGGTAGPRLGNPDDARRVPCHAGLPPANGGPVGACVFCLIRDGEAAHSLVHSAAKQATPAPATTAKATRLPHGTAEERQPPIR</sequence>
<protein>
    <submittedName>
        <fullName evidence="2">Uncharacterized protein</fullName>
    </submittedName>
</protein>
<evidence type="ECO:0000313" key="3">
    <source>
        <dbReference type="Proteomes" id="UP001499993"/>
    </source>
</evidence>
<gene>
    <name evidence="2" type="ORF">GCM10023224_06620</name>
</gene>
<evidence type="ECO:0000256" key="1">
    <source>
        <dbReference type="SAM" id="MobiDB-lite"/>
    </source>
</evidence>
<evidence type="ECO:0000313" key="2">
    <source>
        <dbReference type="EMBL" id="GAA4929735.1"/>
    </source>
</evidence>
<comment type="caution">
    <text evidence="2">The sequence shown here is derived from an EMBL/GenBank/DDBJ whole genome shotgun (WGS) entry which is preliminary data.</text>
</comment>
<reference evidence="3" key="1">
    <citation type="journal article" date="2019" name="Int. J. Syst. Evol. Microbiol.">
        <title>The Global Catalogue of Microorganisms (GCM) 10K type strain sequencing project: providing services to taxonomists for standard genome sequencing and annotation.</title>
        <authorList>
            <consortium name="The Broad Institute Genomics Platform"/>
            <consortium name="The Broad Institute Genome Sequencing Center for Infectious Disease"/>
            <person name="Wu L."/>
            <person name="Ma J."/>
        </authorList>
    </citation>
    <scope>NUCLEOTIDE SEQUENCE [LARGE SCALE GENOMIC DNA]</scope>
    <source>
        <strain evidence="3">JCM 18123</strain>
    </source>
</reference>
<accession>A0ABP9G632</accession>
<proteinExistence type="predicted"/>
<feature type="region of interest" description="Disordered" evidence="1">
    <location>
        <begin position="82"/>
        <end position="114"/>
    </location>
</feature>
<keyword evidence="3" id="KW-1185">Reference proteome</keyword>
<dbReference type="EMBL" id="BAABIK010000002">
    <property type="protein sequence ID" value="GAA4929735.1"/>
    <property type="molecule type" value="Genomic_DNA"/>
</dbReference>
<organism evidence="2 3">
    <name type="scientific">Streptomonospora halophila</name>
    <dbReference type="NCBI Taxonomy" id="427369"/>
    <lineage>
        <taxon>Bacteria</taxon>
        <taxon>Bacillati</taxon>
        <taxon>Actinomycetota</taxon>
        <taxon>Actinomycetes</taxon>
        <taxon>Streptosporangiales</taxon>
        <taxon>Nocardiopsidaceae</taxon>
        <taxon>Streptomonospora</taxon>
    </lineage>
</organism>
<feature type="compositionally biased region" description="Low complexity" evidence="1">
    <location>
        <begin position="84"/>
        <end position="99"/>
    </location>
</feature>
<feature type="compositionally biased region" description="Basic and acidic residues" evidence="1">
    <location>
        <begin position="105"/>
        <end position="114"/>
    </location>
</feature>
<dbReference type="Proteomes" id="UP001499993">
    <property type="component" value="Unassembled WGS sequence"/>
</dbReference>